<accession>A0ABV5D0G1</accession>
<dbReference type="Gene3D" id="3.40.430.10">
    <property type="entry name" value="Dihydrofolate Reductase, subunit A"/>
    <property type="match status" value="1"/>
</dbReference>
<gene>
    <name evidence="1" type="ORF">AAFH96_32340</name>
</gene>
<keyword evidence="2" id="KW-1185">Reference proteome</keyword>
<evidence type="ECO:0000313" key="1">
    <source>
        <dbReference type="EMBL" id="MFB6397747.1"/>
    </source>
</evidence>
<reference evidence="1 2" key="1">
    <citation type="submission" date="2024-04" db="EMBL/GenBank/DDBJ databases">
        <title>Polymorphospora sp. isolated from Baiyangdian Lake in Xiong'an New Area.</title>
        <authorList>
            <person name="Zhang X."/>
            <person name="Liu J."/>
        </authorList>
    </citation>
    <scope>NUCLEOTIDE SEQUENCE [LARGE SCALE GENOMIC DNA]</scope>
    <source>
        <strain evidence="1 2">2-325</strain>
    </source>
</reference>
<sequence>MSPVTTDIAISLDGFSSRPDQSREHPFGTGVDLHTWMFETPDENATEIAAVTGAGAYIMGRNMFGPRRTTRRCSCSATSHASR</sequence>
<dbReference type="RefSeq" id="WP_375736720.1">
    <property type="nucleotide sequence ID" value="NZ_JBCGDC010000165.1"/>
</dbReference>
<proteinExistence type="predicted"/>
<protein>
    <recommendedName>
        <fullName evidence="3">Dihydrofolate reductase</fullName>
    </recommendedName>
</protein>
<name>A0ABV5D0G1_9ACTN</name>
<dbReference type="EMBL" id="JBCGDC010000165">
    <property type="protein sequence ID" value="MFB6397747.1"/>
    <property type="molecule type" value="Genomic_DNA"/>
</dbReference>
<organism evidence="1 2">
    <name type="scientific">Polymorphospora lycopeni</name>
    <dbReference type="NCBI Taxonomy" id="3140240"/>
    <lineage>
        <taxon>Bacteria</taxon>
        <taxon>Bacillati</taxon>
        <taxon>Actinomycetota</taxon>
        <taxon>Actinomycetes</taxon>
        <taxon>Micromonosporales</taxon>
        <taxon>Micromonosporaceae</taxon>
        <taxon>Polymorphospora</taxon>
    </lineage>
</organism>
<evidence type="ECO:0000313" key="2">
    <source>
        <dbReference type="Proteomes" id="UP001582793"/>
    </source>
</evidence>
<dbReference type="InterPro" id="IPR024072">
    <property type="entry name" value="DHFR-like_dom_sf"/>
</dbReference>
<comment type="caution">
    <text evidence="1">The sequence shown here is derived from an EMBL/GenBank/DDBJ whole genome shotgun (WGS) entry which is preliminary data.</text>
</comment>
<evidence type="ECO:0008006" key="3">
    <source>
        <dbReference type="Google" id="ProtNLM"/>
    </source>
</evidence>
<dbReference type="Proteomes" id="UP001582793">
    <property type="component" value="Unassembled WGS sequence"/>
</dbReference>